<organism evidence="1 2">
    <name type="scientific">Streptomyces orinoci</name>
    <name type="common">Streptoverticillium orinoci</name>
    <dbReference type="NCBI Taxonomy" id="67339"/>
    <lineage>
        <taxon>Bacteria</taxon>
        <taxon>Bacillati</taxon>
        <taxon>Actinomycetota</taxon>
        <taxon>Actinomycetes</taxon>
        <taxon>Kitasatosporales</taxon>
        <taxon>Streptomycetaceae</taxon>
        <taxon>Streptomyces</taxon>
    </lineage>
</organism>
<protein>
    <submittedName>
        <fullName evidence="1">Uncharacterized protein</fullName>
    </submittedName>
</protein>
<evidence type="ECO:0000313" key="2">
    <source>
        <dbReference type="Proteomes" id="UP001552594"/>
    </source>
</evidence>
<dbReference type="Proteomes" id="UP001552594">
    <property type="component" value="Unassembled WGS sequence"/>
</dbReference>
<comment type="caution">
    <text evidence="1">The sequence shown here is derived from an EMBL/GenBank/DDBJ whole genome shotgun (WGS) entry which is preliminary data.</text>
</comment>
<keyword evidence="2" id="KW-1185">Reference proteome</keyword>
<dbReference type="RefSeq" id="WP_153068601.1">
    <property type="nucleotide sequence ID" value="NZ_JBFAUK010000005.1"/>
</dbReference>
<name>A0ABV3JV93_STRON</name>
<dbReference type="EMBL" id="JBFAUK010000005">
    <property type="protein sequence ID" value="MEV5506806.1"/>
    <property type="molecule type" value="Genomic_DNA"/>
</dbReference>
<evidence type="ECO:0000313" key="1">
    <source>
        <dbReference type="EMBL" id="MEV5506806.1"/>
    </source>
</evidence>
<accession>A0ABV3JV93</accession>
<gene>
    <name evidence="1" type="ORF">AB0L16_10045</name>
</gene>
<reference evidence="1 2" key="1">
    <citation type="submission" date="2024-06" db="EMBL/GenBank/DDBJ databases">
        <title>The Natural Products Discovery Center: Release of the First 8490 Sequenced Strains for Exploring Actinobacteria Biosynthetic Diversity.</title>
        <authorList>
            <person name="Kalkreuter E."/>
            <person name="Kautsar S.A."/>
            <person name="Yang D."/>
            <person name="Bader C.D."/>
            <person name="Teijaro C.N."/>
            <person name="Fluegel L."/>
            <person name="Davis C.M."/>
            <person name="Simpson J.R."/>
            <person name="Lauterbach L."/>
            <person name="Steele A.D."/>
            <person name="Gui C."/>
            <person name="Meng S."/>
            <person name="Li G."/>
            <person name="Viehrig K."/>
            <person name="Ye F."/>
            <person name="Su P."/>
            <person name="Kiefer A.F."/>
            <person name="Nichols A."/>
            <person name="Cepeda A.J."/>
            <person name="Yan W."/>
            <person name="Fan B."/>
            <person name="Jiang Y."/>
            <person name="Adhikari A."/>
            <person name="Zheng C.-J."/>
            <person name="Schuster L."/>
            <person name="Cowan T.M."/>
            <person name="Smanski M.J."/>
            <person name="Chevrette M.G."/>
            <person name="De Carvalho L.P.S."/>
            <person name="Shen B."/>
        </authorList>
    </citation>
    <scope>NUCLEOTIDE SEQUENCE [LARGE SCALE GENOMIC DNA]</scope>
    <source>
        <strain evidence="1 2">NPDC052347</strain>
    </source>
</reference>
<sequence length="63" mass="6557">MAEKLITGASEVGPDGHHFWHTGALRGSSGARVHNGDRYLVSAGAVGDSLSSDVLSCVMHSKH</sequence>
<proteinExistence type="predicted"/>